<evidence type="ECO:0008006" key="4">
    <source>
        <dbReference type="Google" id="ProtNLM"/>
    </source>
</evidence>
<accession>A0A1H9TU85</accession>
<feature type="chain" id="PRO_5011749577" description="Lipoprotein" evidence="1">
    <location>
        <begin position="18"/>
        <end position="99"/>
    </location>
</feature>
<feature type="signal peptide" evidence="1">
    <location>
        <begin position="1"/>
        <end position="17"/>
    </location>
</feature>
<evidence type="ECO:0000256" key="1">
    <source>
        <dbReference type="SAM" id="SignalP"/>
    </source>
</evidence>
<dbReference type="STRING" id="641238.SAMN04490244_104372"/>
<dbReference type="OrthoDB" id="7859745at2"/>
<proteinExistence type="predicted"/>
<evidence type="ECO:0000313" key="3">
    <source>
        <dbReference type="Proteomes" id="UP000198885"/>
    </source>
</evidence>
<name>A0A1H9TU85_9RHOB</name>
<dbReference type="RefSeq" id="WP_092692320.1">
    <property type="nucleotide sequence ID" value="NZ_FOGU01000004.1"/>
</dbReference>
<dbReference type="EMBL" id="FOGU01000004">
    <property type="protein sequence ID" value="SES00552.1"/>
    <property type="molecule type" value="Genomic_DNA"/>
</dbReference>
<dbReference type="AlphaFoldDB" id="A0A1H9TU85"/>
<evidence type="ECO:0000313" key="2">
    <source>
        <dbReference type="EMBL" id="SES00552.1"/>
    </source>
</evidence>
<keyword evidence="3" id="KW-1185">Reference proteome</keyword>
<sequence>MTLIKFGAALALAGALAACDGTKVDQSIDRGLDSKDLSQLKGGIWIDPNGCDHWRIDDGIEGYQGVRLDRDGKPVCSGAGAPNTVVGPYHSGSPVADPM</sequence>
<organism evidence="2 3">
    <name type="scientific">Tranquillimonas rosea</name>
    <dbReference type="NCBI Taxonomy" id="641238"/>
    <lineage>
        <taxon>Bacteria</taxon>
        <taxon>Pseudomonadati</taxon>
        <taxon>Pseudomonadota</taxon>
        <taxon>Alphaproteobacteria</taxon>
        <taxon>Rhodobacterales</taxon>
        <taxon>Roseobacteraceae</taxon>
        <taxon>Tranquillimonas</taxon>
    </lineage>
</organism>
<dbReference type="Proteomes" id="UP000198885">
    <property type="component" value="Unassembled WGS sequence"/>
</dbReference>
<gene>
    <name evidence="2" type="ORF">SAMN04490244_104372</name>
</gene>
<protein>
    <recommendedName>
        <fullName evidence="4">Lipoprotein</fullName>
    </recommendedName>
</protein>
<dbReference type="PROSITE" id="PS51257">
    <property type="entry name" value="PROKAR_LIPOPROTEIN"/>
    <property type="match status" value="1"/>
</dbReference>
<reference evidence="2 3" key="1">
    <citation type="submission" date="2016-10" db="EMBL/GenBank/DDBJ databases">
        <authorList>
            <person name="de Groot N.N."/>
        </authorList>
    </citation>
    <scope>NUCLEOTIDE SEQUENCE [LARGE SCALE GENOMIC DNA]</scope>
    <source>
        <strain evidence="2 3">DSM 23042</strain>
    </source>
</reference>
<keyword evidence="1" id="KW-0732">Signal</keyword>